<dbReference type="GO" id="GO:0008650">
    <property type="term" value="F:rRNA (uridine-2'-O-)-methyltransferase activity"/>
    <property type="evidence" value="ECO:0007669"/>
    <property type="project" value="TreeGrafter"/>
</dbReference>
<evidence type="ECO:0000256" key="6">
    <source>
        <dbReference type="ARBA" id="ARBA00041184"/>
    </source>
</evidence>
<dbReference type="PANTHER" id="PTHR10920">
    <property type="entry name" value="RIBOSOMAL RNA METHYLTRANSFERASE"/>
    <property type="match status" value="1"/>
</dbReference>
<dbReference type="AlphaFoldDB" id="A0A8E2AYW1"/>
<evidence type="ECO:0000313" key="10">
    <source>
        <dbReference type="Proteomes" id="UP000250043"/>
    </source>
</evidence>
<proteinExistence type="inferred from homology"/>
<dbReference type="PIRSF" id="PIRSF005461">
    <property type="entry name" value="23S_rRNA_mtase"/>
    <property type="match status" value="1"/>
</dbReference>
<dbReference type="HAMAP" id="MF_01547">
    <property type="entry name" value="RNA_methyltr_E"/>
    <property type="match status" value="1"/>
</dbReference>
<gene>
    <name evidence="9" type="ORF">OBBRIDRAFT_813870</name>
</gene>
<name>A0A8E2AYW1_9APHY</name>
<dbReference type="Proteomes" id="UP000250043">
    <property type="component" value="Unassembled WGS sequence"/>
</dbReference>
<evidence type="ECO:0000259" key="8">
    <source>
        <dbReference type="Pfam" id="PF01728"/>
    </source>
</evidence>
<dbReference type="OrthoDB" id="20105at2759"/>
<feature type="domain" description="Ribosomal RNA methyltransferase FtsJ" evidence="8">
    <location>
        <begin position="41"/>
        <end position="86"/>
    </location>
</feature>
<comment type="similarity">
    <text evidence="1">Belongs to the class I-like SAM-binding methyltransferase superfamily. RNA methyltransferase RlmE family.</text>
</comment>
<evidence type="ECO:0000256" key="5">
    <source>
        <dbReference type="ARBA" id="ARBA00022691"/>
    </source>
</evidence>
<keyword evidence="5 7" id="KW-0949">S-adenosyl-L-methionine</keyword>
<keyword evidence="3 9" id="KW-0489">Methyltransferase</keyword>
<dbReference type="PANTHER" id="PTHR10920:SF18">
    <property type="entry name" value="RRNA METHYLTRANSFERASE 2, MITOCHONDRIAL"/>
    <property type="match status" value="1"/>
</dbReference>
<dbReference type="InterPro" id="IPR015507">
    <property type="entry name" value="rRNA-MeTfrase_E"/>
</dbReference>
<dbReference type="InterPro" id="IPR029063">
    <property type="entry name" value="SAM-dependent_MTases_sf"/>
</dbReference>
<accession>A0A8E2AYW1</accession>
<evidence type="ECO:0000256" key="3">
    <source>
        <dbReference type="ARBA" id="ARBA00022603"/>
    </source>
</evidence>
<dbReference type="EMBL" id="KV722466">
    <property type="protein sequence ID" value="OCH87990.1"/>
    <property type="molecule type" value="Genomic_DNA"/>
</dbReference>
<reference evidence="9 10" key="1">
    <citation type="submission" date="2016-07" db="EMBL/GenBank/DDBJ databases">
        <title>Draft genome of the white-rot fungus Obba rivulosa 3A-2.</title>
        <authorList>
            <consortium name="DOE Joint Genome Institute"/>
            <person name="Miettinen O."/>
            <person name="Riley R."/>
            <person name="Acob R."/>
            <person name="Barry K."/>
            <person name="Cullen D."/>
            <person name="De Vries R."/>
            <person name="Hainaut M."/>
            <person name="Hatakka A."/>
            <person name="Henrissat B."/>
            <person name="Hilden K."/>
            <person name="Kuo R."/>
            <person name="Labutti K."/>
            <person name="Lipzen A."/>
            <person name="Makela M.R."/>
            <person name="Sandor L."/>
            <person name="Spatafora J.W."/>
            <person name="Grigoriev I.V."/>
            <person name="Hibbett D.S."/>
        </authorList>
    </citation>
    <scope>NUCLEOTIDE SEQUENCE [LARGE SCALE GENOMIC DNA]</scope>
    <source>
        <strain evidence="9 10">3A-2</strain>
    </source>
</reference>
<keyword evidence="2" id="KW-0698">rRNA processing</keyword>
<dbReference type="InterPro" id="IPR002877">
    <property type="entry name" value="RNA_MeTrfase_FtsJ_dom"/>
</dbReference>
<evidence type="ECO:0000256" key="1">
    <source>
        <dbReference type="ARBA" id="ARBA00009258"/>
    </source>
</evidence>
<feature type="domain" description="Ribosomal RNA methyltransferase FtsJ" evidence="8">
    <location>
        <begin position="145"/>
        <end position="292"/>
    </location>
</feature>
<evidence type="ECO:0000256" key="7">
    <source>
        <dbReference type="PIRSR" id="PIRSR005461-1"/>
    </source>
</evidence>
<evidence type="ECO:0000256" key="2">
    <source>
        <dbReference type="ARBA" id="ARBA00022552"/>
    </source>
</evidence>
<dbReference type="Pfam" id="PF01728">
    <property type="entry name" value="FtsJ"/>
    <property type="match status" value="2"/>
</dbReference>
<evidence type="ECO:0000313" key="9">
    <source>
        <dbReference type="EMBL" id="OCH87990.1"/>
    </source>
</evidence>
<evidence type="ECO:0000256" key="4">
    <source>
        <dbReference type="ARBA" id="ARBA00022679"/>
    </source>
</evidence>
<dbReference type="InterPro" id="IPR050082">
    <property type="entry name" value="RNA_methyltr_RlmE"/>
</dbReference>
<dbReference type="SUPFAM" id="SSF53335">
    <property type="entry name" value="S-adenosyl-L-methionine-dependent methyltransferases"/>
    <property type="match status" value="1"/>
</dbReference>
<dbReference type="GO" id="GO:0005739">
    <property type="term" value="C:mitochondrion"/>
    <property type="evidence" value="ECO:0007669"/>
    <property type="project" value="TreeGrafter"/>
</dbReference>
<protein>
    <recommendedName>
        <fullName evidence="6">rRNA methyltransferase 2, mitochondrial</fullName>
    </recommendedName>
</protein>
<keyword evidence="10" id="KW-1185">Reference proteome</keyword>
<feature type="active site" description="Proton acceptor" evidence="7">
    <location>
        <position position="249"/>
    </location>
</feature>
<dbReference type="Gene3D" id="3.40.50.150">
    <property type="entry name" value="Vaccinia Virus protein VP39"/>
    <property type="match status" value="1"/>
</dbReference>
<organism evidence="9 10">
    <name type="scientific">Obba rivulosa</name>
    <dbReference type="NCBI Taxonomy" id="1052685"/>
    <lineage>
        <taxon>Eukaryota</taxon>
        <taxon>Fungi</taxon>
        <taxon>Dikarya</taxon>
        <taxon>Basidiomycota</taxon>
        <taxon>Agaricomycotina</taxon>
        <taxon>Agaricomycetes</taxon>
        <taxon>Polyporales</taxon>
        <taxon>Gelatoporiaceae</taxon>
        <taxon>Obba</taxon>
    </lineage>
</organism>
<sequence>MSFVATRPALSHKMPPSSVRWVTRQLKDPYVRERSAHPVKFRARSAFKLMEIDNQYTIFKHQDVHTVVDLGAAPGAWSQVVAYKLGWLQPASHDKKVKLPLSASISGFGVKEYIPERWIKDGPAAEDEFLDPLADLDEAEEVPQQRGRGAIIALDLIRMSPIPGVQSIQQNFLHEQAHAYLDALLKSTPGSNGMADIILSDMAANATGSRAHDVGSCLEIAESVFNFTKTHLRAAESIGRRRGGVLVMKYFAHPLMAQFSKELLEPNFHYVHINKPRSSRSESSECYWICMGWKGSAV</sequence>
<keyword evidence="4 9" id="KW-0808">Transferase</keyword>